<protein>
    <submittedName>
        <fullName evidence="5">LNS2-domain-containing protein</fullName>
    </submittedName>
</protein>
<accession>A0A1E3PPY4</accession>
<feature type="region of interest" description="Disordered" evidence="3">
    <location>
        <begin position="99"/>
        <end position="157"/>
    </location>
</feature>
<dbReference type="GO" id="GO:0005634">
    <property type="term" value="C:nucleus"/>
    <property type="evidence" value="ECO:0007669"/>
    <property type="project" value="TreeGrafter"/>
</dbReference>
<dbReference type="AlphaFoldDB" id="A0A1E3PPY4"/>
<comment type="similarity">
    <text evidence="1">Belongs to the lipin family.</text>
</comment>
<dbReference type="EMBL" id="KV454407">
    <property type="protein sequence ID" value="ODQ67499.1"/>
    <property type="molecule type" value="Genomic_DNA"/>
</dbReference>
<feature type="region of interest" description="Disordered" evidence="3">
    <location>
        <begin position="267"/>
        <end position="291"/>
    </location>
</feature>
<dbReference type="Proteomes" id="UP000095009">
    <property type="component" value="Unassembled WGS sequence"/>
</dbReference>
<dbReference type="OrthoDB" id="4567at2759"/>
<evidence type="ECO:0000259" key="4">
    <source>
        <dbReference type="SMART" id="SM00775"/>
    </source>
</evidence>
<feature type="compositionally biased region" description="Low complexity" evidence="3">
    <location>
        <begin position="99"/>
        <end position="109"/>
    </location>
</feature>
<gene>
    <name evidence="5" type="ORF">NADFUDRAFT_81964</name>
</gene>
<dbReference type="GO" id="GO:0019432">
    <property type="term" value="P:triglyceride biosynthetic process"/>
    <property type="evidence" value="ECO:0007669"/>
    <property type="project" value="TreeGrafter"/>
</dbReference>
<dbReference type="InterPro" id="IPR013209">
    <property type="entry name" value="LNS2"/>
</dbReference>
<dbReference type="PANTHER" id="PTHR12181:SF12">
    <property type="entry name" value="PHOSPHATIDATE PHOSPHATASE"/>
    <property type="match status" value="1"/>
</dbReference>
<evidence type="ECO:0000256" key="3">
    <source>
        <dbReference type="SAM" id="MobiDB-lite"/>
    </source>
</evidence>
<dbReference type="GO" id="GO:0009062">
    <property type="term" value="P:fatty acid catabolic process"/>
    <property type="evidence" value="ECO:0007669"/>
    <property type="project" value="TreeGrafter"/>
</dbReference>
<dbReference type="InterPro" id="IPR031315">
    <property type="entry name" value="LNS2/PITP"/>
</dbReference>
<dbReference type="Pfam" id="PF04571">
    <property type="entry name" value="Lipin_N"/>
    <property type="match status" value="1"/>
</dbReference>
<evidence type="ECO:0000256" key="1">
    <source>
        <dbReference type="ARBA" id="ARBA00005476"/>
    </source>
</evidence>
<dbReference type="Pfam" id="PF08235">
    <property type="entry name" value="LNS2"/>
    <property type="match status" value="1"/>
</dbReference>
<feature type="domain" description="LNS2/PITP" evidence="4">
    <location>
        <begin position="344"/>
        <end position="502"/>
    </location>
</feature>
<dbReference type="InterPro" id="IPR057124">
    <property type="entry name" value="Ned1-like_M"/>
</dbReference>
<dbReference type="InterPro" id="IPR007651">
    <property type="entry name" value="Lipin_N"/>
</dbReference>
<dbReference type="Gene3D" id="3.40.50.1000">
    <property type="entry name" value="HAD superfamily/HAD-like"/>
    <property type="match status" value="1"/>
</dbReference>
<keyword evidence="2" id="KW-0597">Phosphoprotein</keyword>
<proteinExistence type="inferred from homology"/>
<dbReference type="InterPro" id="IPR026058">
    <property type="entry name" value="LIPIN"/>
</dbReference>
<feature type="region of interest" description="Disordered" evidence="3">
    <location>
        <begin position="553"/>
        <end position="582"/>
    </location>
</feature>
<dbReference type="Pfam" id="PF24565">
    <property type="entry name" value="Ned1_M"/>
    <property type="match status" value="1"/>
</dbReference>
<organism evidence="5 6">
    <name type="scientific">Nadsonia fulvescens var. elongata DSM 6958</name>
    <dbReference type="NCBI Taxonomy" id="857566"/>
    <lineage>
        <taxon>Eukaryota</taxon>
        <taxon>Fungi</taxon>
        <taxon>Dikarya</taxon>
        <taxon>Ascomycota</taxon>
        <taxon>Saccharomycotina</taxon>
        <taxon>Dipodascomycetes</taxon>
        <taxon>Dipodascales</taxon>
        <taxon>Dipodascales incertae sedis</taxon>
        <taxon>Nadsonia</taxon>
    </lineage>
</organism>
<dbReference type="InterPro" id="IPR036412">
    <property type="entry name" value="HAD-like_sf"/>
</dbReference>
<dbReference type="SMART" id="SM00775">
    <property type="entry name" value="LNS2"/>
    <property type="match status" value="1"/>
</dbReference>
<sequence>MQYFGRAIGSVSKTWNSINPATLSGAIDVIVVEQENGELHCSPFHVRFGKFSLLRPSQKKVVFSVNGQQVNLPMKLSDGGEAFFVFETNNPVPDDLLTSPVISPTISPSSSPPSEPVSPNSQQTLLQEPDFLNLDGQTPDAPRLSPSLIVPTSPGSKEQAIERARLLTKRLTNTINVPSKITDNGDIVLDMTGYKADQEEINRSEKIVRQLLEEEFGSAPNVCDLFGADEEGNLRIYSGDDYLAGGYTSDDARSDLLRSPVFNDENSVTSIDSAGENSQGVNEEDADNAKPNGELSHFKSLRLTSEQLKCLHLKEGMNDITFSVNQGKAVCASKMFYWKHDVPIVISDIDGTITKSDALGHVLAMIGRDWTHVGVAKLFADISSNGYNVMYLTARSVGQAHSTRSYLQSVEQDGIRLPSGPVILSPDRTMAALRREVIMRQPEVFKMACLRDIKSLYGEREGFTPFYAGFGNRITDALSYRSVGIPSSRIFTINTYGDVHMELMELAGVKSSYIYITDLVDHFFPPAKLLSLPGGDNYTDVNYWRDPVLELSDLDDSDQDTSSPNNKFNDEDDVDDYESRLATSPGAYPVSFMELNRNKLNDIDNLTPLDDDTYIRPKISTDTAAHQDQSHEDYDDEDYDEEYDEEYDEDYDDDDYDEEEEEEDYGDEYDDDYDEESQIQEELRELEKQELDADLLFEYETDTTKPVDIPDNEVNPRGYEYSTAKKVVDDVKIVKASEALKELALS</sequence>
<feature type="region of interest" description="Disordered" evidence="3">
    <location>
        <begin position="620"/>
        <end position="678"/>
    </location>
</feature>
<keyword evidence="6" id="KW-1185">Reference proteome</keyword>
<dbReference type="InterPro" id="IPR023214">
    <property type="entry name" value="HAD_sf"/>
</dbReference>
<feature type="compositionally biased region" description="Polar residues" evidence="3">
    <location>
        <begin position="267"/>
        <end position="281"/>
    </location>
</feature>
<dbReference type="SUPFAM" id="SSF56784">
    <property type="entry name" value="HAD-like"/>
    <property type="match status" value="1"/>
</dbReference>
<feature type="compositionally biased region" description="Acidic residues" evidence="3">
    <location>
        <begin position="633"/>
        <end position="678"/>
    </location>
</feature>
<evidence type="ECO:0000313" key="5">
    <source>
        <dbReference type="EMBL" id="ODQ67499.1"/>
    </source>
</evidence>
<name>A0A1E3PPY4_9ASCO</name>
<evidence type="ECO:0000256" key="2">
    <source>
        <dbReference type="ARBA" id="ARBA00022553"/>
    </source>
</evidence>
<dbReference type="STRING" id="857566.A0A1E3PPY4"/>
<reference evidence="5 6" key="1">
    <citation type="journal article" date="2016" name="Proc. Natl. Acad. Sci. U.S.A.">
        <title>Comparative genomics of biotechnologically important yeasts.</title>
        <authorList>
            <person name="Riley R."/>
            <person name="Haridas S."/>
            <person name="Wolfe K.H."/>
            <person name="Lopes M.R."/>
            <person name="Hittinger C.T."/>
            <person name="Goeker M."/>
            <person name="Salamov A.A."/>
            <person name="Wisecaver J.H."/>
            <person name="Long T.M."/>
            <person name="Calvey C.H."/>
            <person name="Aerts A.L."/>
            <person name="Barry K.W."/>
            <person name="Choi C."/>
            <person name="Clum A."/>
            <person name="Coughlan A.Y."/>
            <person name="Deshpande S."/>
            <person name="Douglass A.P."/>
            <person name="Hanson S.J."/>
            <person name="Klenk H.-P."/>
            <person name="LaButti K.M."/>
            <person name="Lapidus A."/>
            <person name="Lindquist E.A."/>
            <person name="Lipzen A.M."/>
            <person name="Meier-Kolthoff J.P."/>
            <person name="Ohm R.A."/>
            <person name="Otillar R.P."/>
            <person name="Pangilinan J.L."/>
            <person name="Peng Y."/>
            <person name="Rokas A."/>
            <person name="Rosa C.A."/>
            <person name="Scheuner C."/>
            <person name="Sibirny A.A."/>
            <person name="Slot J.C."/>
            <person name="Stielow J.B."/>
            <person name="Sun H."/>
            <person name="Kurtzman C.P."/>
            <person name="Blackwell M."/>
            <person name="Grigoriev I.V."/>
            <person name="Jeffries T.W."/>
        </authorList>
    </citation>
    <scope>NUCLEOTIDE SEQUENCE [LARGE SCALE GENOMIC DNA]</scope>
    <source>
        <strain evidence="5 6">DSM 6958</strain>
    </source>
</reference>
<dbReference type="PANTHER" id="PTHR12181">
    <property type="entry name" value="LIPIN"/>
    <property type="match status" value="1"/>
</dbReference>
<evidence type="ECO:0000313" key="6">
    <source>
        <dbReference type="Proteomes" id="UP000095009"/>
    </source>
</evidence>
<dbReference type="FunFam" id="3.40.50.1000:FF:000063">
    <property type="entry name" value="Nuclear elongation and deformation protein"/>
    <property type="match status" value="1"/>
</dbReference>
<dbReference type="GO" id="GO:0008195">
    <property type="term" value="F:phosphatidate phosphatase activity"/>
    <property type="evidence" value="ECO:0007669"/>
    <property type="project" value="TreeGrafter"/>
</dbReference>